<dbReference type="InterPro" id="IPR000983">
    <property type="entry name" value="Bac_GSPG_pilin"/>
</dbReference>
<keyword evidence="4" id="KW-1185">Reference proteome</keyword>
<dbReference type="InterPro" id="IPR012902">
    <property type="entry name" value="N_methyl_site"/>
</dbReference>
<comment type="caution">
    <text evidence="3">The sequence shown here is derived from an EMBL/GenBank/DDBJ whole genome shotgun (WGS) entry which is preliminary data.</text>
</comment>
<proteinExistence type="predicted"/>
<dbReference type="RefSeq" id="WP_058496253.1">
    <property type="nucleotide sequence ID" value="NZ_CAAAIU010000005.1"/>
</dbReference>
<dbReference type="SUPFAM" id="SSF54523">
    <property type="entry name" value="Pili subunits"/>
    <property type="match status" value="1"/>
</dbReference>
<evidence type="ECO:0000313" key="3">
    <source>
        <dbReference type="EMBL" id="KTC85638.1"/>
    </source>
</evidence>
<dbReference type="EMBL" id="LNXY01000027">
    <property type="protein sequence ID" value="KTC85638.1"/>
    <property type="molecule type" value="Genomic_DNA"/>
</dbReference>
<dbReference type="STRING" id="1212489.Ldro_1963"/>
<dbReference type="GO" id="GO:0015628">
    <property type="term" value="P:protein secretion by the type II secretion system"/>
    <property type="evidence" value="ECO:0007669"/>
    <property type="project" value="InterPro"/>
</dbReference>
<dbReference type="Pfam" id="PF07963">
    <property type="entry name" value="N_methyl"/>
    <property type="match status" value="1"/>
</dbReference>
<dbReference type="OrthoDB" id="5296638at2"/>
<dbReference type="PRINTS" id="PR00813">
    <property type="entry name" value="BCTERIALGSPG"/>
</dbReference>
<dbReference type="GO" id="GO:0015627">
    <property type="term" value="C:type II protein secretion system complex"/>
    <property type="evidence" value="ECO:0007669"/>
    <property type="project" value="InterPro"/>
</dbReference>
<organism evidence="3 4">
    <name type="scientific">Legionella drozanskii LLAP-1</name>
    <dbReference type="NCBI Taxonomy" id="1212489"/>
    <lineage>
        <taxon>Bacteria</taxon>
        <taxon>Pseudomonadati</taxon>
        <taxon>Pseudomonadota</taxon>
        <taxon>Gammaproteobacteria</taxon>
        <taxon>Legionellales</taxon>
        <taxon>Legionellaceae</taxon>
        <taxon>Legionella</taxon>
    </lineage>
</organism>
<dbReference type="Pfam" id="PF16732">
    <property type="entry name" value="ComP_DUS"/>
    <property type="match status" value="1"/>
</dbReference>
<feature type="transmembrane region" description="Helical" evidence="2">
    <location>
        <begin position="6"/>
        <end position="29"/>
    </location>
</feature>
<dbReference type="PATRIC" id="fig|1212489.4.peg.2075"/>
<dbReference type="NCBIfam" id="TIGR02532">
    <property type="entry name" value="IV_pilin_GFxxxE"/>
    <property type="match status" value="1"/>
</dbReference>
<keyword evidence="2" id="KW-0472">Membrane</keyword>
<protein>
    <submittedName>
        <fullName evidence="3">Type-IV pilin</fullName>
    </submittedName>
</protein>
<keyword evidence="2" id="KW-1133">Transmembrane helix</keyword>
<dbReference type="InterPro" id="IPR045584">
    <property type="entry name" value="Pilin-like"/>
</dbReference>
<evidence type="ECO:0000256" key="1">
    <source>
        <dbReference type="ARBA" id="ARBA00022481"/>
    </source>
</evidence>
<sequence length="144" mass="16052">MINKGFSLIELMIVMMIISLFAVFTYPSYRNSMTQARRVDGQTALLALANRMEAYYSQQQSYQGATIATGNESDILGTERSEQNWYRLKITEQSDTRFSLQAIPIRAQATADELCQTLTFNSLGVKGITAGPVGLPKGHTTQCW</sequence>
<evidence type="ECO:0000313" key="4">
    <source>
        <dbReference type="Proteomes" id="UP000054736"/>
    </source>
</evidence>
<dbReference type="GO" id="GO:0043683">
    <property type="term" value="P:type IV pilus assembly"/>
    <property type="evidence" value="ECO:0007669"/>
    <property type="project" value="InterPro"/>
</dbReference>
<dbReference type="PROSITE" id="PS00409">
    <property type="entry name" value="PROKAR_NTER_METHYL"/>
    <property type="match status" value="1"/>
</dbReference>
<accession>A0A0W0SQG2</accession>
<gene>
    <name evidence="3" type="primary">pilE</name>
    <name evidence="3" type="ORF">Ldro_1963</name>
</gene>
<dbReference type="AlphaFoldDB" id="A0A0W0SQG2"/>
<reference evidence="3 4" key="1">
    <citation type="submission" date="2015-11" db="EMBL/GenBank/DDBJ databases">
        <title>Genomic analysis of 38 Legionella species identifies large and diverse effector repertoires.</title>
        <authorList>
            <person name="Burstein D."/>
            <person name="Amaro F."/>
            <person name="Zusman T."/>
            <person name="Lifshitz Z."/>
            <person name="Cohen O."/>
            <person name="Gilbert J.A."/>
            <person name="Pupko T."/>
            <person name="Shuman H.A."/>
            <person name="Segal G."/>
        </authorList>
    </citation>
    <scope>NUCLEOTIDE SEQUENCE [LARGE SCALE GENOMIC DNA]</scope>
    <source>
        <strain evidence="3 4">ATCC 700990</strain>
    </source>
</reference>
<evidence type="ECO:0000256" key="2">
    <source>
        <dbReference type="SAM" id="Phobius"/>
    </source>
</evidence>
<dbReference type="Proteomes" id="UP000054736">
    <property type="component" value="Unassembled WGS sequence"/>
</dbReference>
<name>A0A0W0SQG2_9GAMM</name>
<dbReference type="Gene3D" id="3.30.700.10">
    <property type="entry name" value="Glycoprotein, Type 4 Pilin"/>
    <property type="match status" value="1"/>
</dbReference>
<keyword evidence="2" id="KW-0812">Transmembrane</keyword>
<dbReference type="InterPro" id="IPR031982">
    <property type="entry name" value="PilE-like"/>
</dbReference>
<keyword evidence="1" id="KW-0488">Methylation</keyword>